<keyword evidence="4" id="KW-0963">Cytoplasm</keyword>
<evidence type="ECO:0000256" key="1">
    <source>
        <dbReference type="ARBA" id="ARBA00004245"/>
    </source>
</evidence>
<dbReference type="AlphaFoldDB" id="A0A444U9T2"/>
<dbReference type="PANTHER" id="PTHR43435:SF4">
    <property type="entry name" value="FGGY CARBOHYDRATE KINASE DOMAIN-CONTAINING PROTEIN"/>
    <property type="match status" value="1"/>
</dbReference>
<dbReference type="GO" id="GO:0019150">
    <property type="term" value="F:D-ribulokinase activity"/>
    <property type="evidence" value="ECO:0007669"/>
    <property type="project" value="TreeGrafter"/>
</dbReference>
<feature type="domain" description="Carbohydrate kinase FGGY N-terminal" evidence="11">
    <location>
        <begin position="11"/>
        <end position="76"/>
    </location>
</feature>
<evidence type="ECO:0000256" key="9">
    <source>
        <dbReference type="ARBA" id="ARBA00023212"/>
    </source>
</evidence>
<keyword evidence="5" id="KW-0808">Transferase</keyword>
<dbReference type="EMBL" id="SCEB01214979">
    <property type="protein sequence ID" value="RXM31919.1"/>
    <property type="molecule type" value="Genomic_DNA"/>
</dbReference>
<dbReference type="GO" id="GO:0008017">
    <property type="term" value="F:microtubule binding"/>
    <property type="evidence" value="ECO:0007669"/>
    <property type="project" value="InterPro"/>
</dbReference>
<evidence type="ECO:0000259" key="12">
    <source>
        <dbReference type="Pfam" id="PF02782"/>
    </source>
</evidence>
<evidence type="ECO:0000256" key="3">
    <source>
        <dbReference type="ARBA" id="ARBA00009156"/>
    </source>
</evidence>
<keyword evidence="6" id="KW-0493">Microtubule</keyword>
<accession>A0A444U9T2</accession>
<evidence type="ECO:0000313" key="15">
    <source>
        <dbReference type="EMBL" id="RXM31919.1"/>
    </source>
</evidence>
<dbReference type="GO" id="GO:0031122">
    <property type="term" value="P:cytoplasmic microtubule organization"/>
    <property type="evidence" value="ECO:0007669"/>
    <property type="project" value="InterPro"/>
</dbReference>
<dbReference type="InterPro" id="IPR018484">
    <property type="entry name" value="FGGY_N"/>
</dbReference>
<evidence type="ECO:0000256" key="2">
    <source>
        <dbReference type="ARBA" id="ARBA00006946"/>
    </source>
</evidence>
<name>A0A444U9T2_ACIRT</name>
<dbReference type="Gene3D" id="1.20.58.2240">
    <property type="match status" value="1"/>
</dbReference>
<dbReference type="InterPro" id="IPR008636">
    <property type="entry name" value="Hook_C"/>
</dbReference>
<comment type="subcellular location">
    <subcellularLocation>
        <location evidence="1">Cytoplasm</location>
        <location evidence="1">Cytoskeleton</location>
    </subcellularLocation>
</comment>
<feature type="coiled-coil region" evidence="10">
    <location>
        <begin position="590"/>
        <end position="748"/>
    </location>
</feature>
<dbReference type="InterPro" id="IPR036872">
    <property type="entry name" value="CH_dom_sf"/>
</dbReference>
<feature type="coiled-coil region" evidence="10">
    <location>
        <begin position="489"/>
        <end position="544"/>
    </location>
</feature>
<dbReference type="SUPFAM" id="SSF53067">
    <property type="entry name" value="Actin-like ATPase domain"/>
    <property type="match status" value="2"/>
</dbReference>
<gene>
    <name evidence="15" type="ORF">EOD39_6524</name>
</gene>
<dbReference type="FunFam" id="1.10.287.1490:FF:000091">
    <property type="entry name" value="Uncharacterized protein"/>
    <property type="match status" value="1"/>
</dbReference>
<evidence type="ECO:0000256" key="10">
    <source>
        <dbReference type="SAM" id="Coils"/>
    </source>
</evidence>
<dbReference type="GO" id="GO:0030705">
    <property type="term" value="P:cytoskeleton-dependent intracellular transport"/>
    <property type="evidence" value="ECO:0007669"/>
    <property type="project" value="InterPro"/>
</dbReference>
<evidence type="ECO:0000259" key="11">
    <source>
        <dbReference type="Pfam" id="PF00370"/>
    </source>
</evidence>
<keyword evidence="9" id="KW-0206">Cytoskeleton</keyword>
<dbReference type="InterPro" id="IPR043129">
    <property type="entry name" value="ATPase_NBD"/>
</dbReference>
<dbReference type="InterPro" id="IPR043936">
    <property type="entry name" value="HOOK_N"/>
</dbReference>
<keyword evidence="8 10" id="KW-0175">Coiled coil</keyword>
<dbReference type="GO" id="GO:0005737">
    <property type="term" value="C:cytoplasm"/>
    <property type="evidence" value="ECO:0007669"/>
    <property type="project" value="TreeGrafter"/>
</dbReference>
<dbReference type="GO" id="GO:0005874">
    <property type="term" value="C:microtubule"/>
    <property type="evidence" value="ECO:0007669"/>
    <property type="project" value="UniProtKB-KW"/>
</dbReference>
<evidence type="ECO:0000256" key="6">
    <source>
        <dbReference type="ARBA" id="ARBA00022701"/>
    </source>
</evidence>
<evidence type="ECO:0000256" key="5">
    <source>
        <dbReference type="ARBA" id="ARBA00022679"/>
    </source>
</evidence>
<comment type="caution">
    <text evidence="15">The sequence shown here is derived from an EMBL/GenBank/DDBJ whole genome shotgun (WGS) entry which is preliminary data.</text>
</comment>
<comment type="similarity">
    <text evidence="2">Belongs to the hook family.</text>
</comment>
<dbReference type="GO" id="GO:0019321">
    <property type="term" value="P:pentose metabolic process"/>
    <property type="evidence" value="ECO:0007669"/>
    <property type="project" value="TreeGrafter"/>
</dbReference>
<evidence type="ECO:0000256" key="8">
    <source>
        <dbReference type="ARBA" id="ARBA00023054"/>
    </source>
</evidence>
<sequence>MSRPEPTFPQYYVGIDVGTASVRAALVDQDGSVVLTAKEPIEIWEPHPDHYVQSSSDIWDKCCHTARDSIRQQAVEWASPNAVLNKTGWDDSFWTTIGLEDLVSDYSKIGVQVSSPGTPLGAGLSSKAAWELGLCEGTAVAASLIDAHAGGLGVVGADVTGHNLPCETQPITSRLALICGTSSCHMAISERPLFVPGVWGPYYSAMVPGLWLNEGGQSATGKLLDHIIKGHAAFPELQKKAKESGENIYTFLNRHLEVIKKESALGLLTDDLHIWPDFHGNRSPLADPALKGMVVGLTLSQTLDDLARLYLATVQAVALGTRHILDTLQAAGHRISTLFMCGGLSKNLLFVQMHADITGLPVVLSREVESVLVGAAILGACASGDFHSIQVNNLKKVLQLIVDYYNEVLAQQVSDVLLPDMNLIAEHAHPVHLGMLLQLILGCAIKCEKKHEYIQIIMTLEESVQHVVMTAIQELMSKETTATFGAEVSGDFEQQLKKTLEELAEALAEKDELAQRCQELDIQVTALQEERNSLLAENDVLADRANQLDSFDDPATPSGKKYCQLQLQFEQLQEENFRLEAAKDDYRIHCEELEKHLIEVQHRNDELTSLAEESRALKDELDVLRSCSDRAVKLEASVEGYRKKLEDLADLRKQVKSLEDKNLTYMQSSVSLEEELRKANAARTQLETYKRQIHELHKKLSDESRRADNLAFEMKQFEEKYDTLQKEKERMIIERDSLKETNEELKCTQVQQHQLLQAGIIPAGSPSHDNLAAEILPIEYREKFIRLQHENKMLRVQQEGSENERIAALQGQLEEAHRSRSELETENRLNQERICELQQQVEDLQKALQGQGAKTEDSNLKRKLDAHMVQLHEAKDEIMKKKELIEDLQPEIVQSSLKTDELQAALQKKDEDMRAMEERYKMYLEKARNVIRALDPKLNPASAEIQSLKNQLMEREKRILTLERECEQAKLREYEEKLVVTAWYNKSVSFQKLAVESRLSGRVANGSDSGTPTGQSFLARQRQVTNSRRALSMIVPATTSK</sequence>
<evidence type="ECO:0000313" key="16">
    <source>
        <dbReference type="Proteomes" id="UP000289886"/>
    </source>
</evidence>
<dbReference type="InterPro" id="IPR018485">
    <property type="entry name" value="FGGY_C"/>
</dbReference>
<evidence type="ECO:0000256" key="4">
    <source>
        <dbReference type="ARBA" id="ARBA00022490"/>
    </source>
</evidence>
<evidence type="ECO:0000256" key="7">
    <source>
        <dbReference type="ARBA" id="ARBA00022777"/>
    </source>
</evidence>
<dbReference type="PANTHER" id="PTHR43435">
    <property type="entry name" value="RIBULOKINASE"/>
    <property type="match status" value="1"/>
</dbReference>
<dbReference type="Gene3D" id="1.10.418.10">
    <property type="entry name" value="Calponin-like domain"/>
    <property type="match status" value="1"/>
</dbReference>
<dbReference type="Pfam" id="PF19047">
    <property type="entry name" value="HOOK_N"/>
    <property type="match status" value="1"/>
</dbReference>
<feature type="domain" description="HOOK N-terminal" evidence="14">
    <location>
        <begin position="385"/>
        <end position="474"/>
    </location>
</feature>
<proteinExistence type="inferred from homology"/>
<comment type="similarity">
    <text evidence="3">Belongs to the FGGY kinase family.</text>
</comment>
<feature type="coiled-coil region" evidence="10">
    <location>
        <begin position="899"/>
        <end position="977"/>
    </location>
</feature>
<organism evidence="15 16">
    <name type="scientific">Acipenser ruthenus</name>
    <name type="common">Sterlet sturgeon</name>
    <dbReference type="NCBI Taxonomy" id="7906"/>
    <lineage>
        <taxon>Eukaryota</taxon>
        <taxon>Metazoa</taxon>
        <taxon>Chordata</taxon>
        <taxon>Craniata</taxon>
        <taxon>Vertebrata</taxon>
        <taxon>Euteleostomi</taxon>
        <taxon>Actinopterygii</taxon>
        <taxon>Chondrostei</taxon>
        <taxon>Acipenseriformes</taxon>
        <taxon>Acipenseridae</taxon>
        <taxon>Acipenser</taxon>
    </lineage>
</organism>
<keyword evidence="16" id="KW-1185">Reference proteome</keyword>
<dbReference type="Pfam" id="PF00370">
    <property type="entry name" value="FGGY_N"/>
    <property type="match status" value="1"/>
</dbReference>
<dbReference type="Pfam" id="PF05622">
    <property type="entry name" value="HOOK"/>
    <property type="match status" value="1"/>
</dbReference>
<dbReference type="Pfam" id="PF02782">
    <property type="entry name" value="FGGY_C"/>
    <property type="match status" value="1"/>
</dbReference>
<dbReference type="InterPro" id="IPR006003">
    <property type="entry name" value="FGGY_RbtK-like"/>
</dbReference>
<evidence type="ECO:0000259" key="14">
    <source>
        <dbReference type="Pfam" id="PF19047"/>
    </source>
</evidence>
<dbReference type="FunFam" id="1.10.418.10:FF:000024">
    <property type="entry name" value="Hook homolog 3 (Drosophila)"/>
    <property type="match status" value="1"/>
</dbReference>
<feature type="domain" description="Carbohydrate kinase FGGY C-terminal" evidence="12">
    <location>
        <begin position="175"/>
        <end position="382"/>
    </location>
</feature>
<keyword evidence="7" id="KW-0418">Kinase</keyword>
<dbReference type="Gene3D" id="3.30.420.40">
    <property type="match status" value="2"/>
</dbReference>
<dbReference type="GO" id="GO:0010256">
    <property type="term" value="P:endomembrane system organization"/>
    <property type="evidence" value="ECO:0007669"/>
    <property type="project" value="UniProtKB-ARBA"/>
</dbReference>
<feature type="coiled-coil region" evidence="10">
    <location>
        <begin position="806"/>
        <end position="833"/>
    </location>
</feature>
<feature type="domain" description="Hook C-terminal" evidence="13">
    <location>
        <begin position="515"/>
        <end position="1031"/>
    </location>
</feature>
<dbReference type="CDD" id="cd07782">
    <property type="entry name" value="ASKHA_NBD_FGGY_D-RBK"/>
    <property type="match status" value="1"/>
</dbReference>
<reference evidence="15 16" key="1">
    <citation type="submission" date="2019-01" db="EMBL/GenBank/DDBJ databases">
        <title>Draft Genome and Complete Hox-Cluster Characterization of the Sterlet Sturgeon (Acipenser ruthenus).</title>
        <authorList>
            <person name="Wei Q."/>
        </authorList>
    </citation>
    <scope>NUCLEOTIDE SEQUENCE [LARGE SCALE GENOMIC DNA]</scope>
    <source>
        <strain evidence="15">WHYD16114868_AA</strain>
        <tissue evidence="15">Blood</tissue>
    </source>
</reference>
<evidence type="ECO:0000259" key="13">
    <source>
        <dbReference type="Pfam" id="PF05622"/>
    </source>
</evidence>
<dbReference type="SUPFAM" id="SSF116907">
    <property type="entry name" value="Hook domain"/>
    <property type="match status" value="1"/>
</dbReference>
<dbReference type="Proteomes" id="UP000289886">
    <property type="component" value="Unassembled WGS sequence"/>
</dbReference>
<protein>
    <submittedName>
        <fullName evidence="15">Protein Hook-like 1</fullName>
    </submittedName>
</protein>